<feature type="signal peptide" evidence="2">
    <location>
        <begin position="1"/>
        <end position="23"/>
    </location>
</feature>
<dbReference type="SUPFAM" id="SSF52266">
    <property type="entry name" value="SGNH hydrolase"/>
    <property type="match status" value="1"/>
</dbReference>
<keyword evidence="5" id="KW-1185">Reference proteome</keyword>
<dbReference type="Pfam" id="PF03629">
    <property type="entry name" value="SASA"/>
    <property type="match status" value="1"/>
</dbReference>
<feature type="domain" description="Sialate O-acetylesterase" evidence="3">
    <location>
        <begin position="411"/>
        <end position="533"/>
    </location>
</feature>
<dbReference type="PANTHER" id="PTHR22901">
    <property type="entry name" value="SIALATE O-ACETYLESTERASE"/>
    <property type="match status" value="1"/>
</dbReference>
<proteinExistence type="predicted"/>
<evidence type="ECO:0000313" key="5">
    <source>
        <dbReference type="Proteomes" id="UP001467690"/>
    </source>
</evidence>
<evidence type="ECO:0000313" key="4">
    <source>
        <dbReference type="EMBL" id="MER2490395.1"/>
    </source>
</evidence>
<feature type="chain" id="PRO_5046082274" evidence="2">
    <location>
        <begin position="24"/>
        <end position="649"/>
    </location>
</feature>
<dbReference type="EMBL" id="JBELOE010000051">
    <property type="protein sequence ID" value="MER2490395.1"/>
    <property type="molecule type" value="Genomic_DNA"/>
</dbReference>
<dbReference type="InterPro" id="IPR008979">
    <property type="entry name" value="Galactose-bd-like_sf"/>
</dbReference>
<comment type="caution">
    <text evidence="4">The sequence shown here is derived from an EMBL/GenBank/DDBJ whole genome shotgun (WGS) entry which is preliminary data.</text>
</comment>
<dbReference type="SUPFAM" id="SSF49785">
    <property type="entry name" value="Galactose-binding domain-like"/>
    <property type="match status" value="1"/>
</dbReference>
<keyword evidence="2" id="KW-0732">Signal</keyword>
<keyword evidence="1" id="KW-0378">Hydrolase</keyword>
<gene>
    <name evidence="4" type="ORF">ABS311_00635</name>
</gene>
<dbReference type="InterPro" id="IPR039329">
    <property type="entry name" value="SIAE"/>
</dbReference>
<evidence type="ECO:0000259" key="3">
    <source>
        <dbReference type="Pfam" id="PF03629"/>
    </source>
</evidence>
<name>A0ABV1RBY8_9ALTE</name>
<accession>A0ABV1RBY8</accession>
<dbReference type="Gene3D" id="3.40.50.1110">
    <property type="entry name" value="SGNH hydrolase"/>
    <property type="match status" value="1"/>
</dbReference>
<evidence type="ECO:0000256" key="1">
    <source>
        <dbReference type="ARBA" id="ARBA00022801"/>
    </source>
</evidence>
<sequence length="649" mass="72603">MKKQIVKPLVLLSLMSLSTLAQAKIKLAPQFADSMILQRNTANVISGYSDQDETLLIQLDGKTIDRTTIQAGYWQTKLPKMSAGGPHRLTFITANQQLELKDVLFGDVWFASGQSNMELPMQRVGLTYKNELKQDHFPQIRQLKIDKHSAYNGPLKQVKSANWLKAESGNIGSFSAVGYFFAKKIHQQTGVPVAIINNAYGGSRAQGWMSEAALKAFPEDYQTVQNNQQDGYLEKIQQQDKTNSNNWWQELNQSDLGKQYSWQNPDYDDSYWRTMSVPGYWGDQGTEDFSGAAWYRTTFNLTPAQAQQNGFLELGRIIDSDTTYVNGVEVGHVSYQYPPRRYTIDSSLLKAGVNSLVVRIVAPAGQGGFIPDKPYQISFADSKINLAGIWKFRFGAKMDNAPSTQFWPHMQPNAMYNAMFAPLKNMQVKGVIWYQGESNAGHPEKYAKVFPAMIQNWRETLNNPRLPFIFTQLANYMSADKDPSNAGWAQTRAAQAAALKLANTAMITAIDVGEWNDIHPLNKKTVGDRFALAALNTVYGQHNVVYQGPILSCALQTDNQIVIKIENPQNGLFIKGEKLDGFAISNDGTSYQWADAKIKDANIIINTADASQVKFVRYAWQSNPERANLTNNKALPAYPAELPVSKTCH</sequence>
<dbReference type="PANTHER" id="PTHR22901:SF0">
    <property type="entry name" value="SIALATE O-ACETYLESTERASE"/>
    <property type="match status" value="1"/>
</dbReference>
<dbReference type="InterPro" id="IPR005181">
    <property type="entry name" value="SASA"/>
</dbReference>
<organism evidence="4 5">
    <name type="scientific">Catenovulum sediminis</name>
    <dbReference type="NCBI Taxonomy" id="1740262"/>
    <lineage>
        <taxon>Bacteria</taxon>
        <taxon>Pseudomonadati</taxon>
        <taxon>Pseudomonadota</taxon>
        <taxon>Gammaproteobacteria</taxon>
        <taxon>Alteromonadales</taxon>
        <taxon>Alteromonadaceae</taxon>
        <taxon>Catenovulum</taxon>
    </lineage>
</organism>
<reference evidence="4 5" key="1">
    <citation type="submission" date="2024-06" db="EMBL/GenBank/DDBJ databases">
        <authorList>
            <person name="Chen R.Y."/>
        </authorList>
    </citation>
    <scope>NUCLEOTIDE SEQUENCE [LARGE SCALE GENOMIC DNA]</scope>
    <source>
        <strain evidence="4 5">D2</strain>
    </source>
</reference>
<evidence type="ECO:0000256" key="2">
    <source>
        <dbReference type="SAM" id="SignalP"/>
    </source>
</evidence>
<dbReference type="Gene3D" id="2.60.120.260">
    <property type="entry name" value="Galactose-binding domain-like"/>
    <property type="match status" value="1"/>
</dbReference>
<dbReference type="InterPro" id="IPR036514">
    <property type="entry name" value="SGNH_hydro_sf"/>
</dbReference>
<dbReference type="RefSeq" id="WP_350400217.1">
    <property type="nucleotide sequence ID" value="NZ_JBELOE010000051.1"/>
</dbReference>
<protein>
    <submittedName>
        <fullName evidence="4">Sialate O-acetylesterase</fullName>
    </submittedName>
</protein>
<dbReference type="Proteomes" id="UP001467690">
    <property type="component" value="Unassembled WGS sequence"/>
</dbReference>